<reference evidence="13" key="1">
    <citation type="journal article" date="2021" name="PeerJ">
        <title>Extensive microbial diversity within the chicken gut microbiome revealed by metagenomics and culture.</title>
        <authorList>
            <person name="Gilroy R."/>
            <person name="Ravi A."/>
            <person name="Getino M."/>
            <person name="Pursley I."/>
            <person name="Horton D.L."/>
            <person name="Alikhan N.F."/>
            <person name="Baker D."/>
            <person name="Gharbi K."/>
            <person name="Hall N."/>
            <person name="Watson M."/>
            <person name="Adriaenssens E.M."/>
            <person name="Foster-Nyarko E."/>
            <person name="Jarju S."/>
            <person name="Secka A."/>
            <person name="Antonio M."/>
            <person name="Oren A."/>
            <person name="Chaudhuri R.R."/>
            <person name="La Ragione R."/>
            <person name="Hildebrand F."/>
            <person name="Pallen M.J."/>
        </authorList>
    </citation>
    <scope>NUCLEOTIDE SEQUENCE</scope>
    <source>
        <strain evidence="13">ChiHecolR3B27-1887</strain>
    </source>
</reference>
<name>A0A9D2DLD8_9ACTN</name>
<evidence type="ECO:0000256" key="5">
    <source>
        <dbReference type="ARBA" id="ARBA00022727"/>
    </source>
</evidence>
<evidence type="ECO:0000256" key="7">
    <source>
        <dbReference type="ARBA" id="ARBA00022777"/>
    </source>
</evidence>
<dbReference type="Proteomes" id="UP000824029">
    <property type="component" value="Unassembled WGS sequence"/>
</dbReference>
<dbReference type="HAMAP" id="MF_00165">
    <property type="entry name" value="Thymidylate_kinase"/>
    <property type="match status" value="1"/>
</dbReference>
<dbReference type="Gene3D" id="3.40.50.300">
    <property type="entry name" value="P-loop containing nucleotide triphosphate hydrolases"/>
    <property type="match status" value="1"/>
</dbReference>
<dbReference type="FunFam" id="3.40.50.300:FF:000225">
    <property type="entry name" value="Thymidylate kinase"/>
    <property type="match status" value="1"/>
</dbReference>
<dbReference type="Pfam" id="PF02223">
    <property type="entry name" value="Thymidylate_kin"/>
    <property type="match status" value="1"/>
</dbReference>
<dbReference type="EC" id="2.7.4.9" evidence="2 11"/>
<evidence type="ECO:0000256" key="9">
    <source>
        <dbReference type="ARBA" id="ARBA00048743"/>
    </source>
</evidence>
<evidence type="ECO:0000313" key="13">
    <source>
        <dbReference type="EMBL" id="HIZ19028.1"/>
    </source>
</evidence>
<evidence type="ECO:0000256" key="6">
    <source>
        <dbReference type="ARBA" id="ARBA00022741"/>
    </source>
</evidence>
<dbReference type="InterPro" id="IPR039430">
    <property type="entry name" value="Thymidylate_kin-like_dom"/>
</dbReference>
<accession>A0A9D2DLD8</accession>
<keyword evidence="6 11" id="KW-0547">Nucleotide-binding</keyword>
<dbReference type="PANTHER" id="PTHR10344:SF4">
    <property type="entry name" value="UMP-CMP KINASE 2, MITOCHONDRIAL"/>
    <property type="match status" value="1"/>
</dbReference>
<protein>
    <recommendedName>
        <fullName evidence="3 11">Thymidylate kinase</fullName>
        <ecNumber evidence="2 11">2.7.4.9</ecNumber>
    </recommendedName>
    <alternativeName>
        <fullName evidence="11">dTMP kinase</fullName>
    </alternativeName>
</protein>
<dbReference type="GO" id="GO:0006233">
    <property type="term" value="P:dTDP biosynthetic process"/>
    <property type="evidence" value="ECO:0007669"/>
    <property type="project" value="InterPro"/>
</dbReference>
<dbReference type="InterPro" id="IPR027417">
    <property type="entry name" value="P-loop_NTPase"/>
</dbReference>
<dbReference type="PROSITE" id="PS01331">
    <property type="entry name" value="THYMIDYLATE_KINASE"/>
    <property type="match status" value="1"/>
</dbReference>
<dbReference type="GO" id="GO:0006235">
    <property type="term" value="P:dTTP biosynthetic process"/>
    <property type="evidence" value="ECO:0007669"/>
    <property type="project" value="UniProtKB-UniRule"/>
</dbReference>
<gene>
    <name evidence="11 13" type="primary">tmk</name>
    <name evidence="13" type="ORF">IAA22_07980</name>
</gene>
<dbReference type="CDD" id="cd01672">
    <property type="entry name" value="TMPK"/>
    <property type="match status" value="1"/>
</dbReference>
<evidence type="ECO:0000256" key="2">
    <source>
        <dbReference type="ARBA" id="ARBA00012980"/>
    </source>
</evidence>
<dbReference type="GO" id="GO:0005524">
    <property type="term" value="F:ATP binding"/>
    <property type="evidence" value="ECO:0007669"/>
    <property type="project" value="UniProtKB-UniRule"/>
</dbReference>
<proteinExistence type="inferred from homology"/>
<evidence type="ECO:0000256" key="1">
    <source>
        <dbReference type="ARBA" id="ARBA00009776"/>
    </source>
</evidence>
<comment type="catalytic activity">
    <reaction evidence="9 11">
        <text>dTMP + ATP = dTDP + ADP</text>
        <dbReference type="Rhea" id="RHEA:13517"/>
        <dbReference type="ChEBI" id="CHEBI:30616"/>
        <dbReference type="ChEBI" id="CHEBI:58369"/>
        <dbReference type="ChEBI" id="CHEBI:63528"/>
        <dbReference type="ChEBI" id="CHEBI:456216"/>
        <dbReference type="EC" id="2.7.4.9"/>
    </reaction>
</comment>
<evidence type="ECO:0000259" key="12">
    <source>
        <dbReference type="Pfam" id="PF02223"/>
    </source>
</evidence>
<dbReference type="GO" id="GO:0006227">
    <property type="term" value="P:dUDP biosynthetic process"/>
    <property type="evidence" value="ECO:0007669"/>
    <property type="project" value="TreeGrafter"/>
</dbReference>
<dbReference type="GO" id="GO:0005829">
    <property type="term" value="C:cytosol"/>
    <property type="evidence" value="ECO:0007669"/>
    <property type="project" value="TreeGrafter"/>
</dbReference>
<comment type="function">
    <text evidence="10 11">Phosphorylation of dTMP to form dTDP in both de novo and salvage pathways of dTTP synthesis.</text>
</comment>
<evidence type="ECO:0000256" key="10">
    <source>
        <dbReference type="ARBA" id="ARBA00057735"/>
    </source>
</evidence>
<dbReference type="AlphaFoldDB" id="A0A9D2DLD8"/>
<reference evidence="13" key="2">
    <citation type="submission" date="2021-04" db="EMBL/GenBank/DDBJ databases">
        <authorList>
            <person name="Gilroy R."/>
        </authorList>
    </citation>
    <scope>NUCLEOTIDE SEQUENCE</scope>
    <source>
        <strain evidence="13">ChiHecolR3B27-1887</strain>
    </source>
</reference>
<keyword evidence="5 11" id="KW-0545">Nucleotide biosynthesis</keyword>
<dbReference type="EMBL" id="DXBZ01000160">
    <property type="protein sequence ID" value="HIZ19028.1"/>
    <property type="molecule type" value="Genomic_DNA"/>
</dbReference>
<dbReference type="InterPro" id="IPR018094">
    <property type="entry name" value="Thymidylate_kinase"/>
</dbReference>
<dbReference type="PANTHER" id="PTHR10344">
    <property type="entry name" value="THYMIDYLATE KINASE"/>
    <property type="match status" value="1"/>
</dbReference>
<dbReference type="InterPro" id="IPR018095">
    <property type="entry name" value="Thymidylate_kin_CS"/>
</dbReference>
<evidence type="ECO:0000256" key="3">
    <source>
        <dbReference type="ARBA" id="ARBA00017144"/>
    </source>
</evidence>
<keyword evidence="8 11" id="KW-0067">ATP-binding</keyword>
<comment type="caution">
    <text evidence="13">The sequence shown here is derived from an EMBL/GenBank/DDBJ whole genome shotgun (WGS) entry which is preliminary data.</text>
</comment>
<feature type="domain" description="Thymidylate kinase-like" evidence="12">
    <location>
        <begin position="9"/>
        <end position="194"/>
    </location>
</feature>
<feature type="binding site" evidence="11">
    <location>
        <begin position="11"/>
        <end position="18"/>
    </location>
    <ligand>
        <name>ATP</name>
        <dbReference type="ChEBI" id="CHEBI:30616"/>
    </ligand>
</feature>
<evidence type="ECO:0000313" key="14">
    <source>
        <dbReference type="Proteomes" id="UP000824029"/>
    </source>
</evidence>
<dbReference type="NCBIfam" id="TIGR00041">
    <property type="entry name" value="DTMP_kinase"/>
    <property type="match status" value="1"/>
</dbReference>
<comment type="similarity">
    <text evidence="1 11">Belongs to the thymidylate kinase family.</text>
</comment>
<dbReference type="SUPFAM" id="SSF52540">
    <property type="entry name" value="P-loop containing nucleoside triphosphate hydrolases"/>
    <property type="match status" value="1"/>
</dbReference>
<evidence type="ECO:0000256" key="11">
    <source>
        <dbReference type="HAMAP-Rule" id="MF_00165"/>
    </source>
</evidence>
<dbReference type="GO" id="GO:0004798">
    <property type="term" value="F:dTMP kinase activity"/>
    <property type="evidence" value="ECO:0007669"/>
    <property type="project" value="UniProtKB-UniRule"/>
</dbReference>
<sequence>MTRGMFITLEGADGCGKSTQAALLAQALEAAGREVVCLREPGGTPISEKVRALLLDPAHAEMVPECELLLYEASRAQLTRQVIEPALARGAVVLCDRYYDSTYAYQAGGRKLPDDLVNAANALGSCGVAPDRTVVLDLDPALAYARATAGGADRMEAEGLAFQERVRAAYLRLAATEPARVRVVDASGKKDEVAMRVLGAIGDLP</sequence>
<keyword evidence="4 11" id="KW-0808">Transferase</keyword>
<organism evidence="13 14">
    <name type="scientific">Candidatus Olsenella stercoravium</name>
    <dbReference type="NCBI Taxonomy" id="2838713"/>
    <lineage>
        <taxon>Bacteria</taxon>
        <taxon>Bacillati</taxon>
        <taxon>Actinomycetota</taxon>
        <taxon>Coriobacteriia</taxon>
        <taxon>Coriobacteriales</taxon>
        <taxon>Atopobiaceae</taxon>
        <taxon>Olsenella</taxon>
    </lineage>
</organism>
<evidence type="ECO:0000256" key="4">
    <source>
        <dbReference type="ARBA" id="ARBA00022679"/>
    </source>
</evidence>
<evidence type="ECO:0000256" key="8">
    <source>
        <dbReference type="ARBA" id="ARBA00022840"/>
    </source>
</evidence>
<keyword evidence="7 11" id="KW-0418">Kinase</keyword>